<dbReference type="EMBL" id="PFAJ01000031">
    <property type="protein sequence ID" value="PIR97278.1"/>
    <property type="molecule type" value="Genomic_DNA"/>
</dbReference>
<dbReference type="GO" id="GO:0046933">
    <property type="term" value="F:proton-transporting ATP synthase activity, rotational mechanism"/>
    <property type="evidence" value="ECO:0007669"/>
    <property type="project" value="UniProtKB-UniRule"/>
</dbReference>
<dbReference type="NCBIfam" id="TIGR00309">
    <property type="entry name" value="V_ATPase_subD"/>
    <property type="match status" value="1"/>
</dbReference>
<comment type="similarity">
    <text evidence="1 4">Belongs to the V-ATPase D subunit family.</text>
</comment>
<evidence type="ECO:0000256" key="2">
    <source>
        <dbReference type="ARBA" id="ARBA00022448"/>
    </source>
</evidence>
<keyword evidence="4" id="KW-0066">ATP synthesis</keyword>
<dbReference type="GO" id="GO:0046961">
    <property type="term" value="F:proton-transporting ATPase activity, rotational mechanism"/>
    <property type="evidence" value="ECO:0007669"/>
    <property type="project" value="InterPro"/>
</dbReference>
<dbReference type="AlphaFoldDB" id="A0A2H0VDU8"/>
<sequence>MANKLNLNPTRQELLKLKVKLKTAKRGHKLLKDKRDGLMKHFMSIIREAKDLREKVEQLLGQGFFSFVFFSAKMRRSVIEEALLVPSQKVSLVATTKNVMGTEVPQFSYRQEGNFLCYDLATTSTSLDRSLQVFSKTLQDMVKLAEVEHSAKLLASEIEKTRRRVNALEYVFIPNIEETIKYITAKLNEQERGALVTLMKVKDIIAQE</sequence>
<dbReference type="Gene3D" id="1.10.287.3240">
    <property type="match status" value="1"/>
</dbReference>
<reference evidence="6" key="1">
    <citation type="submission" date="2017-09" db="EMBL/GenBank/DDBJ databases">
        <title>Depth-based differentiation of microbial function through sediment-hosted aquifers and enrichment of novel symbionts in the deep terrestrial subsurface.</title>
        <authorList>
            <person name="Probst A.J."/>
            <person name="Ladd B."/>
            <person name="Jarett J.K."/>
            <person name="Geller-Mcgrath D.E."/>
            <person name="Sieber C.M.K."/>
            <person name="Emerson J.B."/>
            <person name="Anantharaman K."/>
            <person name="Thomas B.C."/>
            <person name="Malmstrom R."/>
            <person name="Stieglmeier M."/>
            <person name="Klingl A."/>
            <person name="Woyke T."/>
            <person name="Ryan C.M."/>
            <person name="Banfield J.F."/>
        </authorList>
    </citation>
    <scope>NUCLEOTIDE SEQUENCE [LARGE SCALE GENOMIC DNA]</scope>
</reference>
<keyword evidence="4" id="KW-0375">Hydrogen ion transport</keyword>
<name>A0A2H0VDU8_9BACT</name>
<dbReference type="GO" id="GO:0005524">
    <property type="term" value="F:ATP binding"/>
    <property type="evidence" value="ECO:0007669"/>
    <property type="project" value="UniProtKB-UniRule"/>
</dbReference>
<dbReference type="Proteomes" id="UP000230557">
    <property type="component" value="Unassembled WGS sequence"/>
</dbReference>
<gene>
    <name evidence="4" type="primary">atpD</name>
    <name evidence="5" type="ORF">COT91_02265</name>
</gene>
<evidence type="ECO:0000313" key="6">
    <source>
        <dbReference type="Proteomes" id="UP000230557"/>
    </source>
</evidence>
<dbReference type="PANTHER" id="PTHR11671">
    <property type="entry name" value="V-TYPE ATP SYNTHASE SUBUNIT D"/>
    <property type="match status" value="1"/>
</dbReference>
<dbReference type="InterPro" id="IPR002699">
    <property type="entry name" value="V_ATPase_D"/>
</dbReference>
<keyword evidence="2 4" id="KW-0813">Transport</keyword>
<keyword evidence="3 4" id="KW-0406">Ion transport</keyword>
<evidence type="ECO:0000313" key="5">
    <source>
        <dbReference type="EMBL" id="PIR97278.1"/>
    </source>
</evidence>
<comment type="function">
    <text evidence="4">Produces ATP from ADP in the presence of a proton gradient across the membrane.</text>
</comment>
<evidence type="ECO:0000256" key="1">
    <source>
        <dbReference type="ARBA" id="ARBA00005850"/>
    </source>
</evidence>
<evidence type="ECO:0000256" key="3">
    <source>
        <dbReference type="ARBA" id="ARBA00023065"/>
    </source>
</evidence>
<organism evidence="5 6">
    <name type="scientific">Candidatus Doudnabacteria bacterium CG10_big_fil_rev_8_21_14_0_10_41_10</name>
    <dbReference type="NCBI Taxonomy" id="1974551"/>
    <lineage>
        <taxon>Bacteria</taxon>
        <taxon>Candidatus Doudnaibacteriota</taxon>
    </lineage>
</organism>
<accession>A0A2H0VDU8</accession>
<dbReference type="GO" id="GO:0042777">
    <property type="term" value="P:proton motive force-driven plasma membrane ATP synthesis"/>
    <property type="evidence" value="ECO:0007669"/>
    <property type="project" value="UniProtKB-UniRule"/>
</dbReference>
<dbReference type="Pfam" id="PF01813">
    <property type="entry name" value="ATP-synt_D"/>
    <property type="match status" value="1"/>
</dbReference>
<comment type="caution">
    <text evidence="5">The sequence shown here is derived from an EMBL/GenBank/DDBJ whole genome shotgun (WGS) entry which is preliminary data.</text>
</comment>
<dbReference type="HAMAP" id="MF_00271">
    <property type="entry name" value="ATP_synth_D_arch"/>
    <property type="match status" value="1"/>
</dbReference>
<proteinExistence type="inferred from homology"/>
<protein>
    <recommendedName>
        <fullName evidence="4">V-type ATP synthase subunit D</fullName>
    </recommendedName>
    <alternativeName>
        <fullName evidence="4">V-ATPase subunit D</fullName>
    </alternativeName>
</protein>
<evidence type="ECO:0000256" key="4">
    <source>
        <dbReference type="HAMAP-Rule" id="MF_00271"/>
    </source>
</evidence>